<keyword evidence="1" id="KW-0472">Membrane</keyword>
<dbReference type="EMBL" id="JAGGLI010000027">
    <property type="protein sequence ID" value="MBP2028364.1"/>
    <property type="molecule type" value="Genomic_DNA"/>
</dbReference>
<evidence type="ECO:0000313" key="4">
    <source>
        <dbReference type="Proteomes" id="UP001314903"/>
    </source>
</evidence>
<dbReference type="RefSeq" id="WP_209661417.1">
    <property type="nucleotide sequence ID" value="NZ_JAGGLI010000027.1"/>
</dbReference>
<keyword evidence="4" id="KW-1185">Reference proteome</keyword>
<keyword evidence="1" id="KW-1133">Transmembrane helix</keyword>
<accession>A0ABS4KKQ2</accession>
<name>A0ABS4KKQ2_9FIRM</name>
<dbReference type="GO" id="GO:0009002">
    <property type="term" value="F:serine-type D-Ala-D-Ala carboxypeptidase activity"/>
    <property type="evidence" value="ECO:0007669"/>
    <property type="project" value="UniProtKB-EC"/>
</dbReference>
<reference evidence="3 4" key="1">
    <citation type="submission" date="2021-03" db="EMBL/GenBank/DDBJ databases">
        <title>Genomic Encyclopedia of Type Strains, Phase IV (KMG-IV): sequencing the most valuable type-strain genomes for metagenomic binning, comparative biology and taxonomic classification.</title>
        <authorList>
            <person name="Goeker M."/>
        </authorList>
    </citation>
    <scope>NUCLEOTIDE SEQUENCE [LARGE SCALE GENOMIC DNA]</scope>
    <source>
        <strain evidence="3 4">DSM 27512</strain>
    </source>
</reference>
<evidence type="ECO:0000313" key="3">
    <source>
        <dbReference type="EMBL" id="MBP2028364.1"/>
    </source>
</evidence>
<evidence type="ECO:0000259" key="2">
    <source>
        <dbReference type="Pfam" id="PF00144"/>
    </source>
</evidence>
<keyword evidence="3" id="KW-0121">Carboxypeptidase</keyword>
<dbReference type="Pfam" id="PF00144">
    <property type="entry name" value="Beta-lactamase"/>
    <property type="match status" value="1"/>
</dbReference>
<keyword evidence="1" id="KW-0812">Transmembrane</keyword>
<dbReference type="InterPro" id="IPR050491">
    <property type="entry name" value="AmpC-like"/>
</dbReference>
<dbReference type="SUPFAM" id="SSF56601">
    <property type="entry name" value="beta-lactamase/transpeptidase-like"/>
    <property type="match status" value="1"/>
</dbReference>
<dbReference type="InterPro" id="IPR001466">
    <property type="entry name" value="Beta-lactam-related"/>
</dbReference>
<dbReference type="EC" id="3.4.16.4" evidence="3"/>
<dbReference type="Gene3D" id="3.40.710.10">
    <property type="entry name" value="DD-peptidase/beta-lactamase superfamily"/>
    <property type="match status" value="1"/>
</dbReference>
<proteinExistence type="predicted"/>
<dbReference type="PANTHER" id="PTHR46825:SF7">
    <property type="entry name" value="D-ALANYL-D-ALANINE CARBOXYPEPTIDASE"/>
    <property type="match status" value="1"/>
</dbReference>
<sequence>MKLRFKILIAIISCLIIAISFMLYLNRPISEEVANAKINKHLTKVVDDNDSLSSALMTISSNKTGYFGQFAVGKANMSTDEPVKKTSQFHSASIGKTMCATIYGLLVDEGKIQFEDKISSWLEEDLEGLFIVDGIDYSGEVTIEHLLRHTSGVGDYFQDPVDNGKTMLEMIKENPDLMFTPENLIAFTREYQRPVGKPGEQFHYSDTGYILLGLILEEIEQKPYSEILHERIFESLDMNDSYLMFYEDEETDILGIYIDGMDYSDKNALSLDWSGGGIVTTMDDLLAFMMALESGNFLSYEVYSQMTDFKEKYDKGIYYGMGMMRFDFSELSPLLGFMTDVYGGMGTTGVYMFYDKEKDTYFIANFGSIEFMEKSIEELIKIRMIFDRMVIK</sequence>
<dbReference type="Proteomes" id="UP001314903">
    <property type="component" value="Unassembled WGS sequence"/>
</dbReference>
<comment type="caution">
    <text evidence="3">The sequence shown here is derived from an EMBL/GenBank/DDBJ whole genome shotgun (WGS) entry which is preliminary data.</text>
</comment>
<feature type="transmembrane region" description="Helical" evidence="1">
    <location>
        <begin position="7"/>
        <end position="25"/>
    </location>
</feature>
<organism evidence="3 4">
    <name type="scientific">Acetoanaerobium pronyense</name>
    <dbReference type="NCBI Taxonomy" id="1482736"/>
    <lineage>
        <taxon>Bacteria</taxon>
        <taxon>Bacillati</taxon>
        <taxon>Bacillota</taxon>
        <taxon>Clostridia</taxon>
        <taxon>Peptostreptococcales</taxon>
        <taxon>Filifactoraceae</taxon>
        <taxon>Acetoanaerobium</taxon>
    </lineage>
</organism>
<keyword evidence="3" id="KW-0645">Protease</keyword>
<keyword evidence="3" id="KW-0378">Hydrolase</keyword>
<feature type="domain" description="Beta-lactamase-related" evidence="2">
    <location>
        <begin position="40"/>
        <end position="363"/>
    </location>
</feature>
<gene>
    <name evidence="3" type="ORF">J2Z35_002165</name>
</gene>
<dbReference type="InterPro" id="IPR012338">
    <property type="entry name" value="Beta-lactam/transpept-like"/>
</dbReference>
<dbReference type="PANTHER" id="PTHR46825">
    <property type="entry name" value="D-ALANYL-D-ALANINE-CARBOXYPEPTIDASE/ENDOPEPTIDASE AMPH"/>
    <property type="match status" value="1"/>
</dbReference>
<protein>
    <submittedName>
        <fullName evidence="3">D-alanyl-D-alanine carboxypeptidase</fullName>
        <ecNumber evidence="3">3.4.16.4</ecNumber>
    </submittedName>
</protein>
<evidence type="ECO:0000256" key="1">
    <source>
        <dbReference type="SAM" id="Phobius"/>
    </source>
</evidence>